<keyword evidence="1" id="KW-0489">Methyltransferase</keyword>
<evidence type="ECO:0000313" key="1">
    <source>
        <dbReference type="EMBL" id="KAJ1673141.1"/>
    </source>
</evidence>
<protein>
    <submittedName>
        <fullName evidence="1">tRNA(M(1)G37)methyltransferase</fullName>
        <ecNumber evidence="1">2.1.1.228</ecNumber>
    </submittedName>
</protein>
<dbReference type="EC" id="2.1.1.228" evidence="1"/>
<proteinExistence type="predicted"/>
<keyword evidence="2" id="KW-1185">Reference proteome</keyword>
<feature type="non-terminal residue" evidence="1">
    <location>
        <position position="276"/>
    </location>
</feature>
<gene>
    <name evidence="1" type="primary">TRM5_2</name>
    <name evidence="1" type="ORF">EV182_005806</name>
</gene>
<keyword evidence="1" id="KW-0808">Transferase</keyword>
<name>A0ACC1HBY4_9FUNG</name>
<sequence>MACCSDCYGNIHIAHMNLRDQYLPYRHLIGQVILDKSPNIKTVVNKLETIDNTYRNFKMEVIAGEERFVALVKENGCQFKFDFSKVYWNSRLHAEHERIISCFESDQLICDAMAGVGPFAIPAAKNKKCVVWANDLNPASYSALNDNIALNKVGNLVKPFNQDARGFIRQAFAELASSEMQHSPSRQQIRSFDHVVMNLPGTAIEFLDAFRGLYRDYRAPNGSDSSPALPEVKLPILHVHCFSNKEDRELDVKQRACAAMGIPTTEHESLNAEVIH</sequence>
<organism evidence="1 2">
    <name type="scientific">Spiromyces aspiralis</name>
    <dbReference type="NCBI Taxonomy" id="68401"/>
    <lineage>
        <taxon>Eukaryota</taxon>
        <taxon>Fungi</taxon>
        <taxon>Fungi incertae sedis</taxon>
        <taxon>Zoopagomycota</taxon>
        <taxon>Kickxellomycotina</taxon>
        <taxon>Kickxellomycetes</taxon>
        <taxon>Kickxellales</taxon>
        <taxon>Kickxellaceae</taxon>
        <taxon>Spiromyces</taxon>
    </lineage>
</organism>
<dbReference type="EMBL" id="JAMZIH010007328">
    <property type="protein sequence ID" value="KAJ1673141.1"/>
    <property type="molecule type" value="Genomic_DNA"/>
</dbReference>
<evidence type="ECO:0000313" key="2">
    <source>
        <dbReference type="Proteomes" id="UP001145114"/>
    </source>
</evidence>
<accession>A0ACC1HBY4</accession>
<reference evidence="1" key="1">
    <citation type="submission" date="2022-06" db="EMBL/GenBank/DDBJ databases">
        <title>Phylogenomic reconstructions and comparative analyses of Kickxellomycotina fungi.</title>
        <authorList>
            <person name="Reynolds N.K."/>
            <person name="Stajich J.E."/>
            <person name="Barry K."/>
            <person name="Grigoriev I.V."/>
            <person name="Crous P."/>
            <person name="Smith M.E."/>
        </authorList>
    </citation>
    <scope>NUCLEOTIDE SEQUENCE</scope>
    <source>
        <strain evidence="1">RSA 2271</strain>
    </source>
</reference>
<comment type="caution">
    <text evidence="1">The sequence shown here is derived from an EMBL/GenBank/DDBJ whole genome shotgun (WGS) entry which is preliminary data.</text>
</comment>
<dbReference type="Proteomes" id="UP001145114">
    <property type="component" value="Unassembled WGS sequence"/>
</dbReference>